<evidence type="ECO:0000313" key="1">
    <source>
        <dbReference type="EMBL" id="KAF0875758.1"/>
    </source>
</evidence>
<evidence type="ECO:0000313" key="2">
    <source>
        <dbReference type="Proteomes" id="UP000475037"/>
    </source>
</evidence>
<organism evidence="1 2">
    <name type="scientific">Crocuta crocuta</name>
    <name type="common">Spotted hyena</name>
    <dbReference type="NCBI Taxonomy" id="9678"/>
    <lineage>
        <taxon>Eukaryota</taxon>
        <taxon>Metazoa</taxon>
        <taxon>Chordata</taxon>
        <taxon>Craniata</taxon>
        <taxon>Vertebrata</taxon>
        <taxon>Euteleostomi</taxon>
        <taxon>Mammalia</taxon>
        <taxon>Eutheria</taxon>
        <taxon>Laurasiatheria</taxon>
        <taxon>Carnivora</taxon>
        <taxon>Feliformia</taxon>
        <taxon>Hyaenidae</taxon>
        <taxon>Crocuta</taxon>
    </lineage>
</organism>
<proteinExistence type="predicted"/>
<feature type="non-terminal residue" evidence="1">
    <location>
        <position position="167"/>
    </location>
</feature>
<feature type="non-terminal residue" evidence="1">
    <location>
        <position position="1"/>
    </location>
</feature>
<sequence length="167" mass="19578">KSIKNLTKLNTQKINNPVKKWAEDMNRHFSKEGIQMANRHMKRCSTSLIIREIKIKTTLRYHLTPVKVAKINNSGNNRCWQGCGERGTLLHCWWEYKVVRPLWKTEWRFLKKLKIELPYNPSIALPGIYTKDTEVLTHRGTCTPMFIAALSTIDKLWKEPKCPSIDE</sequence>
<reference evidence="1 2" key="1">
    <citation type="submission" date="2019-11" db="EMBL/GenBank/DDBJ databases">
        <authorList>
            <person name="Yang C."/>
            <person name="Li F."/>
        </authorList>
    </citation>
    <scope>NUCLEOTIDE SEQUENCE [LARGE SCALE GENOMIC DNA]</scope>
    <source>
        <strain evidence="1">KB4526</strain>
        <tissue evidence="1">Muscle</tissue>
    </source>
</reference>
<name>A0A6G1AIY7_CROCR</name>
<comment type="caution">
    <text evidence="1">The sequence shown here is derived from an EMBL/GenBank/DDBJ whole genome shotgun (WGS) entry which is preliminary data.</text>
</comment>
<protein>
    <submittedName>
        <fullName evidence="1">LORF2 protein</fullName>
    </submittedName>
</protein>
<keyword evidence="2" id="KW-1185">Reference proteome</keyword>
<accession>A0A6G1AIY7</accession>
<dbReference type="AlphaFoldDB" id="A0A6G1AIY7"/>
<dbReference type="Proteomes" id="UP000475037">
    <property type="component" value="Unassembled WGS sequence"/>
</dbReference>
<dbReference type="EMBL" id="VOAJ01005101">
    <property type="protein sequence ID" value="KAF0875758.1"/>
    <property type="molecule type" value="Genomic_DNA"/>
</dbReference>
<gene>
    <name evidence="1" type="ORF">FOF47_R18787</name>
</gene>